<accession>A0A9Q0HZF3</accession>
<dbReference type="PRINTS" id="PR00171">
    <property type="entry name" value="SUGRTRNSPORT"/>
</dbReference>
<evidence type="ECO:0000313" key="13">
    <source>
        <dbReference type="Proteomes" id="UP001151287"/>
    </source>
</evidence>
<keyword evidence="7 10" id="KW-1133">Transmembrane helix</keyword>
<evidence type="ECO:0000256" key="7">
    <source>
        <dbReference type="ARBA" id="ARBA00022989"/>
    </source>
</evidence>
<evidence type="ECO:0000256" key="8">
    <source>
        <dbReference type="ARBA" id="ARBA00023136"/>
    </source>
</evidence>
<dbReference type="EMBL" id="JAMQYH010000001">
    <property type="protein sequence ID" value="KAJ1704111.1"/>
    <property type="molecule type" value="Genomic_DNA"/>
</dbReference>
<evidence type="ECO:0000256" key="5">
    <source>
        <dbReference type="ARBA" id="ARBA00022692"/>
    </source>
</evidence>
<feature type="transmembrane region" description="Helical" evidence="10">
    <location>
        <begin position="170"/>
        <end position="192"/>
    </location>
</feature>
<dbReference type="InterPro" id="IPR044778">
    <property type="entry name" value="MFS_STP/MST-like_plant"/>
</dbReference>
<name>A0A9Q0HZF3_9POAL</name>
<dbReference type="OrthoDB" id="5296287at2759"/>
<dbReference type="InterPro" id="IPR003663">
    <property type="entry name" value="Sugar/inositol_transpt"/>
</dbReference>
<feature type="transmembrane region" description="Helical" evidence="10">
    <location>
        <begin position="20"/>
        <end position="40"/>
    </location>
</feature>
<dbReference type="InterPro" id="IPR005828">
    <property type="entry name" value="MFS_sugar_transport-like"/>
</dbReference>
<feature type="transmembrane region" description="Helical" evidence="10">
    <location>
        <begin position="382"/>
        <end position="408"/>
    </location>
</feature>
<evidence type="ECO:0000256" key="9">
    <source>
        <dbReference type="RuleBase" id="RU003346"/>
    </source>
</evidence>
<dbReference type="Proteomes" id="UP001151287">
    <property type="component" value="Unassembled WGS sequence"/>
</dbReference>
<feature type="transmembrane region" description="Helical" evidence="10">
    <location>
        <begin position="283"/>
        <end position="307"/>
    </location>
</feature>
<dbReference type="InterPro" id="IPR005829">
    <property type="entry name" value="Sugar_transporter_CS"/>
</dbReference>
<dbReference type="PANTHER" id="PTHR23500:SF371">
    <property type="entry name" value="OS07G0206600 PROTEIN"/>
    <property type="match status" value="1"/>
</dbReference>
<evidence type="ECO:0000259" key="11">
    <source>
        <dbReference type="PROSITE" id="PS50850"/>
    </source>
</evidence>
<dbReference type="Gene3D" id="1.20.1250.20">
    <property type="entry name" value="MFS general substrate transporter like domains"/>
    <property type="match status" value="1"/>
</dbReference>
<evidence type="ECO:0000256" key="6">
    <source>
        <dbReference type="ARBA" id="ARBA00022847"/>
    </source>
</evidence>
<gene>
    <name evidence="12" type="ORF">LUZ63_003890</name>
</gene>
<dbReference type="InterPro" id="IPR045262">
    <property type="entry name" value="STP/PLT_plant"/>
</dbReference>
<sequence>MGGFVITGVPDRQTKFEGKITFYLVICAVIAATGGLMFGYDIGISGGVTSMDGFLLKFFPSVYYKKKHAKEDNYCKYDDHKLQLFTSSLYLAALVSCFFASAMCQRFGRKITIQISSVFFFIGVILNVRAGDLHMLIAGRILLGIGVGFANQAVPLFLSEIAPFHIRGGLNILFQLNITIGILVANIVNYYASKVPLNGWKFSLGLAGVPALILCIGSFLITETPTSLIQHGRSADGLEVLKRIRGTHNVEAEFQEILQASEAASLVERPFMSIFHRSSFPQLVIGSLLQFFQQFTGINAIMFYAPVLFEAIGFKSNASLLSSVTIGIVNLIGSVISLLAVDKVGRKLLLLEGCLQMFLSMAAIGAVLVTNGQQNQPLDNDSAMGVVMFAALFVSGFAWSWGPLAWLIPSEIFPLETRTAGYAVAVSSNMLFTFVIAQIYLSMLCRMRAGVFFFFSMWIAIMGIFVAVFLPETKNIPMDEMVARVWKKHWYWKRYMDDGSRSLKMEALYDAYSY</sequence>
<dbReference type="CDD" id="cd17361">
    <property type="entry name" value="MFS_STP"/>
    <property type="match status" value="1"/>
</dbReference>
<dbReference type="FunFam" id="1.20.1250.20:FF:000002">
    <property type="entry name" value="Sugar transport protein 13"/>
    <property type="match status" value="1"/>
</dbReference>
<evidence type="ECO:0000313" key="12">
    <source>
        <dbReference type="EMBL" id="KAJ1704111.1"/>
    </source>
</evidence>
<keyword evidence="4" id="KW-0762">Sugar transport</keyword>
<dbReference type="GO" id="GO:0015293">
    <property type="term" value="F:symporter activity"/>
    <property type="evidence" value="ECO:0007669"/>
    <property type="project" value="UniProtKB-KW"/>
</dbReference>
<feature type="transmembrane region" description="Helical" evidence="10">
    <location>
        <begin position="319"/>
        <end position="341"/>
    </location>
</feature>
<organism evidence="12 13">
    <name type="scientific">Rhynchospora breviuscula</name>
    <dbReference type="NCBI Taxonomy" id="2022672"/>
    <lineage>
        <taxon>Eukaryota</taxon>
        <taxon>Viridiplantae</taxon>
        <taxon>Streptophyta</taxon>
        <taxon>Embryophyta</taxon>
        <taxon>Tracheophyta</taxon>
        <taxon>Spermatophyta</taxon>
        <taxon>Magnoliopsida</taxon>
        <taxon>Liliopsida</taxon>
        <taxon>Poales</taxon>
        <taxon>Cyperaceae</taxon>
        <taxon>Cyperoideae</taxon>
        <taxon>Rhynchosporeae</taxon>
        <taxon>Rhynchospora</taxon>
    </lineage>
</organism>
<reference evidence="12" key="1">
    <citation type="journal article" date="2022" name="Cell">
        <title>Repeat-based holocentromeres influence genome architecture and karyotype evolution.</title>
        <authorList>
            <person name="Hofstatter P.G."/>
            <person name="Thangavel G."/>
            <person name="Lux T."/>
            <person name="Neumann P."/>
            <person name="Vondrak T."/>
            <person name="Novak P."/>
            <person name="Zhang M."/>
            <person name="Costa L."/>
            <person name="Castellani M."/>
            <person name="Scott A."/>
            <person name="Toegelov H."/>
            <person name="Fuchs J."/>
            <person name="Mata-Sucre Y."/>
            <person name="Dias Y."/>
            <person name="Vanzela A.L.L."/>
            <person name="Huettel B."/>
            <person name="Almeida C.C.S."/>
            <person name="Simkova H."/>
            <person name="Souza G."/>
            <person name="Pedrosa-Harand A."/>
            <person name="Macas J."/>
            <person name="Mayer K.F.X."/>
            <person name="Houben A."/>
            <person name="Marques A."/>
        </authorList>
    </citation>
    <scope>NUCLEOTIDE SEQUENCE</scope>
    <source>
        <strain evidence="12">RhyBre1mFocal</strain>
    </source>
</reference>
<feature type="transmembrane region" description="Helical" evidence="10">
    <location>
        <begin position="84"/>
        <end position="104"/>
    </location>
</feature>
<comment type="similarity">
    <text evidence="2 9">Belongs to the major facilitator superfamily. Sugar transporter (TC 2.A.1.1) family.</text>
</comment>
<evidence type="ECO:0000256" key="3">
    <source>
        <dbReference type="ARBA" id="ARBA00022448"/>
    </source>
</evidence>
<proteinExistence type="inferred from homology"/>
<dbReference type="PROSITE" id="PS50850">
    <property type="entry name" value="MFS"/>
    <property type="match status" value="1"/>
</dbReference>
<feature type="transmembrane region" description="Helical" evidence="10">
    <location>
        <begin position="111"/>
        <end position="130"/>
    </location>
</feature>
<feature type="transmembrane region" description="Helical" evidence="10">
    <location>
        <begin position="204"/>
        <end position="222"/>
    </location>
</feature>
<evidence type="ECO:0000256" key="1">
    <source>
        <dbReference type="ARBA" id="ARBA00004141"/>
    </source>
</evidence>
<feature type="transmembrane region" description="Helical" evidence="10">
    <location>
        <begin position="420"/>
        <end position="441"/>
    </location>
</feature>
<dbReference type="GO" id="GO:0015145">
    <property type="term" value="F:monosaccharide transmembrane transporter activity"/>
    <property type="evidence" value="ECO:0007669"/>
    <property type="project" value="InterPro"/>
</dbReference>
<keyword evidence="3 9" id="KW-0813">Transport</keyword>
<keyword evidence="13" id="KW-1185">Reference proteome</keyword>
<dbReference type="InterPro" id="IPR020846">
    <property type="entry name" value="MFS_dom"/>
</dbReference>
<feature type="domain" description="Major facilitator superfamily (MFS) profile" evidence="11">
    <location>
        <begin position="27"/>
        <end position="474"/>
    </location>
</feature>
<dbReference type="Pfam" id="PF00083">
    <property type="entry name" value="Sugar_tr"/>
    <property type="match status" value="1"/>
</dbReference>
<dbReference type="PROSITE" id="PS00216">
    <property type="entry name" value="SUGAR_TRANSPORT_1"/>
    <property type="match status" value="1"/>
</dbReference>
<evidence type="ECO:0000256" key="2">
    <source>
        <dbReference type="ARBA" id="ARBA00010992"/>
    </source>
</evidence>
<dbReference type="PROSITE" id="PS00217">
    <property type="entry name" value="SUGAR_TRANSPORT_2"/>
    <property type="match status" value="1"/>
</dbReference>
<feature type="transmembrane region" description="Helical" evidence="10">
    <location>
        <begin position="447"/>
        <end position="470"/>
    </location>
</feature>
<dbReference type="SUPFAM" id="SSF103473">
    <property type="entry name" value="MFS general substrate transporter"/>
    <property type="match status" value="1"/>
</dbReference>
<comment type="subcellular location">
    <subcellularLocation>
        <location evidence="1">Membrane</location>
        <topology evidence="1">Multi-pass membrane protein</topology>
    </subcellularLocation>
</comment>
<feature type="transmembrane region" description="Helical" evidence="10">
    <location>
        <begin position="348"/>
        <end position="370"/>
    </location>
</feature>
<feature type="transmembrane region" description="Helical" evidence="10">
    <location>
        <begin position="136"/>
        <end position="158"/>
    </location>
</feature>
<dbReference type="NCBIfam" id="TIGR00879">
    <property type="entry name" value="SP"/>
    <property type="match status" value="1"/>
</dbReference>
<keyword evidence="8 10" id="KW-0472">Membrane</keyword>
<dbReference type="AlphaFoldDB" id="A0A9Q0HZF3"/>
<dbReference type="InterPro" id="IPR036259">
    <property type="entry name" value="MFS_trans_sf"/>
</dbReference>
<comment type="caution">
    <text evidence="12">The sequence shown here is derived from an EMBL/GenBank/DDBJ whole genome shotgun (WGS) entry which is preliminary data.</text>
</comment>
<dbReference type="GO" id="GO:0016020">
    <property type="term" value="C:membrane"/>
    <property type="evidence" value="ECO:0007669"/>
    <property type="project" value="UniProtKB-SubCell"/>
</dbReference>
<evidence type="ECO:0000256" key="10">
    <source>
        <dbReference type="SAM" id="Phobius"/>
    </source>
</evidence>
<keyword evidence="6" id="KW-0769">Symport</keyword>
<protein>
    <recommendedName>
        <fullName evidence="11">Major facilitator superfamily (MFS) profile domain-containing protein</fullName>
    </recommendedName>
</protein>
<keyword evidence="5 10" id="KW-0812">Transmembrane</keyword>
<evidence type="ECO:0000256" key="4">
    <source>
        <dbReference type="ARBA" id="ARBA00022597"/>
    </source>
</evidence>
<dbReference type="PANTHER" id="PTHR23500">
    <property type="entry name" value="SOLUTE CARRIER FAMILY 2, FACILITATED GLUCOSE TRANSPORTER"/>
    <property type="match status" value="1"/>
</dbReference>